<sequence>MKSQVQSLRFHHDKDPDHFRIEVHKYLNATFDHPWIGRCEPVACPVFMNTPQDIRSLYGYIVLHFGHESNRVALRQLSARTHGLSCSIPHSLPLSRRSLKVSRCVWVTKNALCFVHYISFMSVSSNKIIDLFV</sequence>
<organism evidence="1 2">
    <name type="scientific">Caerostris extrusa</name>
    <name type="common">Bark spider</name>
    <name type="synonym">Caerostris bankana</name>
    <dbReference type="NCBI Taxonomy" id="172846"/>
    <lineage>
        <taxon>Eukaryota</taxon>
        <taxon>Metazoa</taxon>
        <taxon>Ecdysozoa</taxon>
        <taxon>Arthropoda</taxon>
        <taxon>Chelicerata</taxon>
        <taxon>Arachnida</taxon>
        <taxon>Araneae</taxon>
        <taxon>Araneomorphae</taxon>
        <taxon>Entelegynae</taxon>
        <taxon>Araneoidea</taxon>
        <taxon>Araneidae</taxon>
        <taxon>Caerostris</taxon>
    </lineage>
</organism>
<comment type="caution">
    <text evidence="1">The sequence shown here is derived from an EMBL/GenBank/DDBJ whole genome shotgun (WGS) entry which is preliminary data.</text>
</comment>
<protein>
    <submittedName>
        <fullName evidence="1">Uncharacterized protein</fullName>
    </submittedName>
</protein>
<gene>
    <name evidence="1" type="ORF">CEXT_621911</name>
</gene>
<keyword evidence="2" id="KW-1185">Reference proteome</keyword>
<accession>A0AAV4NAZ8</accession>
<name>A0AAV4NAZ8_CAEEX</name>
<dbReference type="AlphaFoldDB" id="A0AAV4NAZ8"/>
<reference evidence="1 2" key="1">
    <citation type="submission" date="2021-06" db="EMBL/GenBank/DDBJ databases">
        <title>Caerostris extrusa draft genome.</title>
        <authorList>
            <person name="Kono N."/>
            <person name="Arakawa K."/>
        </authorList>
    </citation>
    <scope>NUCLEOTIDE SEQUENCE [LARGE SCALE GENOMIC DNA]</scope>
</reference>
<evidence type="ECO:0000313" key="1">
    <source>
        <dbReference type="EMBL" id="GIX80712.1"/>
    </source>
</evidence>
<dbReference type="Proteomes" id="UP001054945">
    <property type="component" value="Unassembled WGS sequence"/>
</dbReference>
<dbReference type="EMBL" id="BPLR01003055">
    <property type="protein sequence ID" value="GIX80712.1"/>
    <property type="molecule type" value="Genomic_DNA"/>
</dbReference>
<evidence type="ECO:0000313" key="2">
    <source>
        <dbReference type="Proteomes" id="UP001054945"/>
    </source>
</evidence>
<proteinExistence type="predicted"/>